<evidence type="ECO:0000256" key="3">
    <source>
        <dbReference type="ARBA" id="ARBA00022679"/>
    </source>
</evidence>
<evidence type="ECO:0000256" key="7">
    <source>
        <dbReference type="ARBA" id="ARBA00047899"/>
    </source>
</evidence>
<dbReference type="InterPro" id="IPR008271">
    <property type="entry name" value="Ser/Thr_kinase_AS"/>
</dbReference>
<dbReference type="GO" id="GO:0004674">
    <property type="term" value="F:protein serine/threonine kinase activity"/>
    <property type="evidence" value="ECO:0007669"/>
    <property type="project" value="UniProtKB-KW"/>
</dbReference>
<evidence type="ECO:0000313" key="14">
    <source>
        <dbReference type="Proteomes" id="UP000036987"/>
    </source>
</evidence>
<proteinExistence type="inferred from homology"/>
<dbReference type="Gene3D" id="1.10.510.10">
    <property type="entry name" value="Transferase(Phosphotransferase) domain 1"/>
    <property type="match status" value="1"/>
</dbReference>
<keyword evidence="3" id="KW-0808">Transferase</keyword>
<evidence type="ECO:0000259" key="12">
    <source>
        <dbReference type="PROSITE" id="PS50011"/>
    </source>
</evidence>
<evidence type="ECO:0000256" key="10">
    <source>
        <dbReference type="RuleBase" id="RU000304"/>
    </source>
</evidence>
<dbReference type="STRING" id="29655.A0A0K9NKR1"/>
<dbReference type="FunFam" id="3.30.200.20:FF:000228">
    <property type="entry name" value="Serine/threonine-protein kinase BIK1"/>
    <property type="match status" value="1"/>
</dbReference>
<dbReference type="EMBL" id="LFYR01002101">
    <property type="protein sequence ID" value="KMZ57203.1"/>
    <property type="molecule type" value="Genomic_DNA"/>
</dbReference>
<dbReference type="AlphaFoldDB" id="A0A0K9NKR1"/>
<evidence type="ECO:0000256" key="8">
    <source>
        <dbReference type="ARBA" id="ARBA00048679"/>
    </source>
</evidence>
<evidence type="ECO:0000256" key="11">
    <source>
        <dbReference type="SAM" id="MobiDB-lite"/>
    </source>
</evidence>
<keyword evidence="4 9" id="KW-0547">Nucleotide-binding</keyword>
<accession>A0A0K9NKR1</accession>
<feature type="binding site" evidence="9">
    <location>
        <position position="119"/>
    </location>
    <ligand>
        <name>ATP</name>
        <dbReference type="ChEBI" id="CHEBI:30616"/>
    </ligand>
</feature>
<dbReference type="InterPro" id="IPR011009">
    <property type="entry name" value="Kinase-like_dom_sf"/>
</dbReference>
<dbReference type="InterPro" id="IPR001245">
    <property type="entry name" value="Ser-Thr/Tyr_kinase_cat_dom"/>
</dbReference>
<comment type="catalytic activity">
    <reaction evidence="8">
        <text>L-seryl-[protein] + ATP = O-phospho-L-seryl-[protein] + ADP + H(+)</text>
        <dbReference type="Rhea" id="RHEA:17989"/>
        <dbReference type="Rhea" id="RHEA-COMP:9863"/>
        <dbReference type="Rhea" id="RHEA-COMP:11604"/>
        <dbReference type="ChEBI" id="CHEBI:15378"/>
        <dbReference type="ChEBI" id="CHEBI:29999"/>
        <dbReference type="ChEBI" id="CHEBI:30616"/>
        <dbReference type="ChEBI" id="CHEBI:83421"/>
        <dbReference type="ChEBI" id="CHEBI:456216"/>
        <dbReference type="EC" id="2.7.11.1"/>
    </reaction>
</comment>
<dbReference type="Gene3D" id="3.30.200.20">
    <property type="entry name" value="Phosphorylase Kinase, domain 1"/>
    <property type="match status" value="1"/>
</dbReference>
<dbReference type="SUPFAM" id="SSF56112">
    <property type="entry name" value="Protein kinase-like (PK-like)"/>
    <property type="match status" value="1"/>
</dbReference>
<dbReference type="PROSITE" id="PS00108">
    <property type="entry name" value="PROTEIN_KINASE_ST"/>
    <property type="match status" value="1"/>
</dbReference>
<evidence type="ECO:0000256" key="9">
    <source>
        <dbReference type="PROSITE-ProRule" id="PRU10141"/>
    </source>
</evidence>
<gene>
    <name evidence="13" type="ORF">ZOSMA_88G00240</name>
</gene>
<dbReference type="GO" id="GO:0005524">
    <property type="term" value="F:ATP binding"/>
    <property type="evidence" value="ECO:0007669"/>
    <property type="project" value="UniProtKB-UniRule"/>
</dbReference>
<evidence type="ECO:0000256" key="6">
    <source>
        <dbReference type="ARBA" id="ARBA00022840"/>
    </source>
</evidence>
<dbReference type="FunFam" id="1.10.510.10:FF:000095">
    <property type="entry name" value="protein STRUBBELIG-RECEPTOR FAMILY 8"/>
    <property type="match status" value="1"/>
</dbReference>
<dbReference type="InterPro" id="IPR050823">
    <property type="entry name" value="Plant_Ser_Thr_Prot_Kinase"/>
</dbReference>
<evidence type="ECO:0000256" key="4">
    <source>
        <dbReference type="ARBA" id="ARBA00022741"/>
    </source>
</evidence>
<dbReference type="OrthoDB" id="4062651at2759"/>
<dbReference type="InterPro" id="IPR017441">
    <property type="entry name" value="Protein_kinase_ATP_BS"/>
</dbReference>
<evidence type="ECO:0000313" key="13">
    <source>
        <dbReference type="EMBL" id="KMZ57203.1"/>
    </source>
</evidence>
<comment type="catalytic activity">
    <reaction evidence="7">
        <text>L-threonyl-[protein] + ATP = O-phospho-L-threonyl-[protein] + ADP + H(+)</text>
        <dbReference type="Rhea" id="RHEA:46608"/>
        <dbReference type="Rhea" id="RHEA-COMP:11060"/>
        <dbReference type="Rhea" id="RHEA-COMP:11605"/>
        <dbReference type="ChEBI" id="CHEBI:15378"/>
        <dbReference type="ChEBI" id="CHEBI:30013"/>
        <dbReference type="ChEBI" id="CHEBI:30616"/>
        <dbReference type="ChEBI" id="CHEBI:61977"/>
        <dbReference type="ChEBI" id="CHEBI:456216"/>
        <dbReference type="EC" id="2.7.11.1"/>
    </reaction>
</comment>
<name>A0A0K9NKR1_ZOSMR</name>
<keyword evidence="2 10" id="KW-0723">Serine/threonine-protein kinase</keyword>
<dbReference type="PROSITE" id="PS00107">
    <property type="entry name" value="PROTEIN_KINASE_ATP"/>
    <property type="match status" value="1"/>
</dbReference>
<feature type="compositionally biased region" description="Polar residues" evidence="11">
    <location>
        <begin position="24"/>
        <end position="33"/>
    </location>
</feature>
<feature type="region of interest" description="Disordered" evidence="11">
    <location>
        <begin position="24"/>
        <end position="46"/>
    </location>
</feature>
<dbReference type="Pfam" id="PF07714">
    <property type="entry name" value="PK_Tyr_Ser-Thr"/>
    <property type="match status" value="1"/>
</dbReference>
<comment type="similarity">
    <text evidence="10">Belongs to the protein kinase superfamily.</text>
</comment>
<comment type="caution">
    <text evidence="13">The sequence shown here is derived from an EMBL/GenBank/DDBJ whole genome shotgun (WGS) entry which is preliminary data.</text>
</comment>
<keyword evidence="6 9" id="KW-0067">ATP-binding</keyword>
<sequence>MGCFWSVISCEQFKPVRHVSSSSMTESNCQQTVNREEGNNSSSSERNIKKIAIRSEGDILQSSNLKNFRLSELKAATRNFRPDSVLGEGGFGSVFKGWIDENTLMPSKPGSGIVVAVKKLNLHSLQGHEEWLAEVNYLGQLHHPNLVKLLGYSLENEHRLLVYEFMPRGNLENHLFRRGTSFHPLSWNLRIKIALGSAKGVRFLHDAKPQVIYRDFKTSNILLDSDYNAKLSDFGLAKDGPTEGDTHVTTRVMGTHGYAAPEYLSTGHLTAKSDVYSFGVVLLELFTGKRAIDNNRPNYQLNLVEWAAPYLKNKRKILSILDSRLEAYSLDGAMKTASLTQQCLCNEGKSRPNMNEVVEALEIIQDLKLSSKPSRSLRKNTFPKQH</sequence>
<dbReference type="Proteomes" id="UP000036987">
    <property type="component" value="Unassembled WGS sequence"/>
</dbReference>
<organism evidence="13 14">
    <name type="scientific">Zostera marina</name>
    <name type="common">Eelgrass</name>
    <dbReference type="NCBI Taxonomy" id="29655"/>
    <lineage>
        <taxon>Eukaryota</taxon>
        <taxon>Viridiplantae</taxon>
        <taxon>Streptophyta</taxon>
        <taxon>Embryophyta</taxon>
        <taxon>Tracheophyta</taxon>
        <taxon>Spermatophyta</taxon>
        <taxon>Magnoliopsida</taxon>
        <taxon>Liliopsida</taxon>
        <taxon>Zosteraceae</taxon>
        <taxon>Zostera</taxon>
    </lineage>
</organism>
<dbReference type="PROSITE" id="PS50011">
    <property type="entry name" value="PROTEIN_KINASE_DOM"/>
    <property type="match status" value="1"/>
</dbReference>
<evidence type="ECO:0000256" key="5">
    <source>
        <dbReference type="ARBA" id="ARBA00022777"/>
    </source>
</evidence>
<dbReference type="PANTHER" id="PTHR45621">
    <property type="entry name" value="OS01G0588500 PROTEIN-RELATED"/>
    <property type="match status" value="1"/>
</dbReference>
<dbReference type="EC" id="2.7.11.1" evidence="1"/>
<keyword evidence="14" id="KW-1185">Reference proteome</keyword>
<dbReference type="CDD" id="cd14066">
    <property type="entry name" value="STKc_IRAK"/>
    <property type="match status" value="1"/>
</dbReference>
<reference evidence="14" key="1">
    <citation type="journal article" date="2016" name="Nature">
        <title>The genome of the seagrass Zostera marina reveals angiosperm adaptation to the sea.</title>
        <authorList>
            <person name="Olsen J.L."/>
            <person name="Rouze P."/>
            <person name="Verhelst B."/>
            <person name="Lin Y.-C."/>
            <person name="Bayer T."/>
            <person name="Collen J."/>
            <person name="Dattolo E."/>
            <person name="De Paoli E."/>
            <person name="Dittami S."/>
            <person name="Maumus F."/>
            <person name="Michel G."/>
            <person name="Kersting A."/>
            <person name="Lauritano C."/>
            <person name="Lohaus R."/>
            <person name="Toepel M."/>
            <person name="Tonon T."/>
            <person name="Vanneste K."/>
            <person name="Amirebrahimi M."/>
            <person name="Brakel J."/>
            <person name="Bostroem C."/>
            <person name="Chovatia M."/>
            <person name="Grimwood J."/>
            <person name="Jenkins J.W."/>
            <person name="Jueterbock A."/>
            <person name="Mraz A."/>
            <person name="Stam W.T."/>
            <person name="Tice H."/>
            <person name="Bornberg-Bauer E."/>
            <person name="Green P.J."/>
            <person name="Pearson G.A."/>
            <person name="Procaccini G."/>
            <person name="Duarte C.M."/>
            <person name="Schmutz J."/>
            <person name="Reusch T.B.H."/>
            <person name="Van de Peer Y."/>
        </authorList>
    </citation>
    <scope>NUCLEOTIDE SEQUENCE [LARGE SCALE GENOMIC DNA]</scope>
    <source>
        <strain evidence="14">cv. Finnish</strain>
    </source>
</reference>
<feature type="domain" description="Protein kinase" evidence="12">
    <location>
        <begin position="80"/>
        <end position="364"/>
    </location>
</feature>
<dbReference type="OMA" id="KAESPCN"/>
<dbReference type="InterPro" id="IPR000719">
    <property type="entry name" value="Prot_kinase_dom"/>
</dbReference>
<evidence type="ECO:0000256" key="2">
    <source>
        <dbReference type="ARBA" id="ARBA00022527"/>
    </source>
</evidence>
<keyword evidence="5 13" id="KW-0418">Kinase</keyword>
<evidence type="ECO:0000256" key="1">
    <source>
        <dbReference type="ARBA" id="ARBA00012513"/>
    </source>
</evidence>
<protein>
    <recommendedName>
        <fullName evidence="1">non-specific serine/threonine protein kinase</fullName>
        <ecNumber evidence="1">2.7.11.1</ecNumber>
    </recommendedName>
</protein>